<protein>
    <recommendedName>
        <fullName evidence="3">ferredoxin--NADP(+) reductase</fullName>
        <ecNumber evidence="3">1.18.1.2</ecNumber>
    </recommendedName>
</protein>
<keyword evidence="4" id="KW-0285">Flavoprotein</keyword>
<comment type="cofactor">
    <cofactor evidence="1">
        <name>FAD</name>
        <dbReference type="ChEBI" id="CHEBI:57692"/>
    </cofactor>
</comment>
<gene>
    <name evidence="11" type="ORF">CU086_00455</name>
</gene>
<sequence length="257" mass="30307">MENFNLEKIIKINKWSKNLFIISSTRKSNFKFNNGEFVILGLNYNNKFISRAYSISSSNYEENLEFLSIKIEKGLFTSILSSLKINDEIFISKKSTGTIKINNLMPGACNLWMFSTGTGISPFISIIKDFNIYKNYKNIILVHSTKKKEDLIFKNYLSNIFNKNNFEFFNNFKFIYYPIVTKENFKNFERMTDSIKNNKIFYEIGLNKFDLNKDRIMICGNIEMIKDLKNIIEKEYNFLEYNNNNLGHFVTEKAFVS</sequence>
<dbReference type="AlphaFoldDB" id="A0A974WKN2"/>
<keyword evidence="5" id="KW-0274">FAD</keyword>
<dbReference type="PANTHER" id="PTHR47878:SF1">
    <property type="entry name" value="FLAVODOXIN_FERREDOXIN--NADP REDUCTASE"/>
    <property type="match status" value="1"/>
</dbReference>
<accession>A0A974WKN2</accession>
<dbReference type="InterPro" id="IPR039261">
    <property type="entry name" value="FNR_nucleotide-bd"/>
</dbReference>
<evidence type="ECO:0000256" key="7">
    <source>
        <dbReference type="ARBA" id="ARBA00023002"/>
    </source>
</evidence>
<dbReference type="Proteomes" id="UP000663075">
    <property type="component" value="Chromosome"/>
</dbReference>
<feature type="domain" description="Oxidoreductase FAD/NAD(P)-binding" evidence="9">
    <location>
        <begin position="113"/>
        <end position="228"/>
    </location>
</feature>
<dbReference type="InterPro" id="IPR008333">
    <property type="entry name" value="Cbr1-like_FAD-bd_dom"/>
</dbReference>
<dbReference type="InterPro" id="IPR051930">
    <property type="entry name" value="FNR_type-1"/>
</dbReference>
<dbReference type="Gene3D" id="3.40.50.80">
    <property type="entry name" value="Nucleotide-binding domain of ferredoxin-NADP reductase (FNR) module"/>
    <property type="match status" value="1"/>
</dbReference>
<dbReference type="PANTHER" id="PTHR47878">
    <property type="entry name" value="OXIDOREDUCTASE FAD/NAD(P)-BINDING DOMAIN PROTEIN"/>
    <property type="match status" value="1"/>
</dbReference>
<evidence type="ECO:0000256" key="8">
    <source>
        <dbReference type="ARBA" id="ARBA00047776"/>
    </source>
</evidence>
<evidence type="ECO:0000313" key="12">
    <source>
        <dbReference type="Proteomes" id="UP000663075"/>
    </source>
</evidence>
<evidence type="ECO:0000313" key="11">
    <source>
        <dbReference type="EMBL" id="QSF25302.1"/>
    </source>
</evidence>
<dbReference type="GO" id="GO:0034599">
    <property type="term" value="P:cellular response to oxidative stress"/>
    <property type="evidence" value="ECO:0007669"/>
    <property type="project" value="TreeGrafter"/>
</dbReference>
<dbReference type="GO" id="GO:0004324">
    <property type="term" value="F:ferredoxin-NADP+ reductase activity"/>
    <property type="evidence" value="ECO:0007669"/>
    <property type="project" value="UniProtKB-EC"/>
</dbReference>
<proteinExistence type="inferred from homology"/>
<dbReference type="EC" id="1.18.1.2" evidence="3"/>
<keyword evidence="7" id="KW-0560">Oxidoreductase</keyword>
<evidence type="ECO:0000256" key="1">
    <source>
        <dbReference type="ARBA" id="ARBA00001974"/>
    </source>
</evidence>
<dbReference type="Pfam" id="PF00175">
    <property type="entry name" value="NAD_binding_1"/>
    <property type="match status" value="1"/>
</dbReference>
<evidence type="ECO:0000259" key="9">
    <source>
        <dbReference type="Pfam" id="PF00175"/>
    </source>
</evidence>
<keyword evidence="6" id="KW-0521">NADP</keyword>
<dbReference type="EMBL" id="CP024850">
    <property type="protein sequence ID" value="QSF25302.1"/>
    <property type="molecule type" value="Genomic_DNA"/>
</dbReference>
<name>A0A974WKN2_9PROT</name>
<feature type="domain" description="Flavoprotein pyridine nucleotide cytochrome reductase-like FAD-binding" evidence="10">
    <location>
        <begin position="8"/>
        <end position="91"/>
    </location>
</feature>
<reference evidence="11" key="1">
    <citation type="submission" date="2017-11" db="EMBL/GenBank/DDBJ databases">
        <authorList>
            <person name="Jian Z."/>
        </authorList>
    </citation>
    <scope>NUCLEOTIDE SEQUENCE</scope>
    <source>
        <strain evidence="11">YC</strain>
    </source>
</reference>
<evidence type="ECO:0000259" key="10">
    <source>
        <dbReference type="Pfam" id="PF00970"/>
    </source>
</evidence>
<keyword evidence="12" id="KW-1185">Reference proteome</keyword>
<organism evidence="11 12">
    <name type="scientific">Candidatus Nasuia deltocephalincola</name>
    <dbReference type="NCBI Taxonomy" id="1160784"/>
    <lineage>
        <taxon>Bacteria</taxon>
        <taxon>Pseudomonadati</taxon>
        <taxon>Pseudomonadota</taxon>
        <taxon>Betaproteobacteria</taxon>
        <taxon>Candidatus Nasuia</taxon>
    </lineage>
</organism>
<dbReference type="GO" id="GO:0042167">
    <property type="term" value="P:heme catabolic process"/>
    <property type="evidence" value="ECO:0007669"/>
    <property type="project" value="TreeGrafter"/>
</dbReference>
<dbReference type="InterPro" id="IPR017938">
    <property type="entry name" value="Riboflavin_synthase-like_b-brl"/>
</dbReference>
<evidence type="ECO:0000256" key="6">
    <source>
        <dbReference type="ARBA" id="ARBA00022857"/>
    </source>
</evidence>
<dbReference type="Pfam" id="PF00970">
    <property type="entry name" value="FAD_binding_6"/>
    <property type="match status" value="1"/>
</dbReference>
<dbReference type="CDD" id="cd06195">
    <property type="entry name" value="FNR1"/>
    <property type="match status" value="1"/>
</dbReference>
<evidence type="ECO:0000256" key="3">
    <source>
        <dbReference type="ARBA" id="ARBA00013223"/>
    </source>
</evidence>
<evidence type="ECO:0000256" key="2">
    <source>
        <dbReference type="ARBA" id="ARBA00008312"/>
    </source>
</evidence>
<dbReference type="SUPFAM" id="SSF52343">
    <property type="entry name" value="Ferredoxin reductase-like, C-terminal NADP-linked domain"/>
    <property type="match status" value="1"/>
</dbReference>
<dbReference type="Gene3D" id="2.40.30.10">
    <property type="entry name" value="Translation factors"/>
    <property type="match status" value="1"/>
</dbReference>
<evidence type="ECO:0000256" key="4">
    <source>
        <dbReference type="ARBA" id="ARBA00022630"/>
    </source>
</evidence>
<dbReference type="SUPFAM" id="SSF63380">
    <property type="entry name" value="Riboflavin synthase domain-like"/>
    <property type="match status" value="1"/>
</dbReference>
<dbReference type="InterPro" id="IPR001433">
    <property type="entry name" value="OxRdtase_FAD/NAD-bd"/>
</dbReference>
<evidence type="ECO:0000256" key="5">
    <source>
        <dbReference type="ARBA" id="ARBA00022827"/>
    </source>
</evidence>
<comment type="catalytic activity">
    <reaction evidence="8">
        <text>2 reduced [2Fe-2S]-[ferredoxin] + NADP(+) + H(+) = 2 oxidized [2Fe-2S]-[ferredoxin] + NADPH</text>
        <dbReference type="Rhea" id="RHEA:20125"/>
        <dbReference type="Rhea" id="RHEA-COMP:10000"/>
        <dbReference type="Rhea" id="RHEA-COMP:10001"/>
        <dbReference type="ChEBI" id="CHEBI:15378"/>
        <dbReference type="ChEBI" id="CHEBI:33737"/>
        <dbReference type="ChEBI" id="CHEBI:33738"/>
        <dbReference type="ChEBI" id="CHEBI:57783"/>
        <dbReference type="ChEBI" id="CHEBI:58349"/>
        <dbReference type="EC" id="1.18.1.2"/>
    </reaction>
</comment>
<comment type="similarity">
    <text evidence="2">Belongs to the ferredoxin--NADP reductase type 1 family.</text>
</comment>
<dbReference type="InterPro" id="IPR033892">
    <property type="entry name" value="FNR_bac"/>
</dbReference>